<dbReference type="GO" id="GO:0032259">
    <property type="term" value="P:methylation"/>
    <property type="evidence" value="ECO:0007669"/>
    <property type="project" value="UniProtKB-KW"/>
</dbReference>
<keyword evidence="2 4" id="KW-0489">Methyltransferase</keyword>
<proteinExistence type="inferred from homology"/>
<reference evidence="4 5" key="1">
    <citation type="submission" date="2017-12" db="EMBL/GenBank/DDBJ databases">
        <title>Genomes of bacteria within cyanobacterial aggregates.</title>
        <authorList>
            <person name="Cai H."/>
        </authorList>
    </citation>
    <scope>NUCLEOTIDE SEQUENCE [LARGE SCALE GENOMIC DNA]</scope>
    <source>
        <strain evidence="4 5">TH16</strain>
    </source>
</reference>
<dbReference type="InterPro" id="IPR029063">
    <property type="entry name" value="SAM-dependent_MTases_sf"/>
</dbReference>
<dbReference type="KEGG" id="ncb:C0V82_10685"/>
<dbReference type="OrthoDB" id="9787738at2"/>
<comment type="similarity">
    <text evidence="1">Belongs to the methyltransferase superfamily.</text>
</comment>
<dbReference type="EMBL" id="CP025611">
    <property type="protein sequence ID" value="AUN30654.1"/>
    <property type="molecule type" value="Genomic_DNA"/>
</dbReference>
<evidence type="ECO:0000256" key="3">
    <source>
        <dbReference type="ARBA" id="ARBA00022679"/>
    </source>
</evidence>
<sequence>MNAQSDSQHDLVTQQFGPRADAYVNSPTHAAGPDLTALQSLLRGAPVADFLDLGCGGGHVSFHAAPFAERVTAYDLSDAMLAAVAAGAGQRGLANITTRQGRAEVLPFADASFDMVVSRYSAHHWRHVAPAMEEAARVLRPGGICVMMDVYAPADPLLDTYLQTIEMVRDPSHVRNYSLAEWRSLLSAAGLTPQAPQTFRLPLGFQSWVDRINTPTLHRPALLSLQAGAATEVKEHFAIQPDGSFTLDTMLIISIKENSVLAS</sequence>
<dbReference type="AlphaFoldDB" id="A0A2K9NC14"/>
<keyword evidence="5" id="KW-1185">Reference proteome</keyword>
<dbReference type="InterPro" id="IPR051052">
    <property type="entry name" value="Diverse_substrate_MTase"/>
</dbReference>
<keyword evidence="3 4" id="KW-0808">Transferase</keyword>
<evidence type="ECO:0000313" key="5">
    <source>
        <dbReference type="Proteomes" id="UP000234752"/>
    </source>
</evidence>
<evidence type="ECO:0000256" key="1">
    <source>
        <dbReference type="ARBA" id="ARBA00008361"/>
    </source>
</evidence>
<name>A0A2K9NC14_9PROT</name>
<protein>
    <submittedName>
        <fullName evidence="4">SAM-dependent methyltransferase</fullName>
    </submittedName>
</protein>
<dbReference type="SUPFAM" id="SSF53335">
    <property type="entry name" value="S-adenosyl-L-methionine-dependent methyltransferases"/>
    <property type="match status" value="1"/>
</dbReference>
<evidence type="ECO:0000256" key="2">
    <source>
        <dbReference type="ARBA" id="ARBA00022603"/>
    </source>
</evidence>
<dbReference type="GO" id="GO:0008757">
    <property type="term" value="F:S-adenosylmethionine-dependent methyltransferase activity"/>
    <property type="evidence" value="ECO:0007669"/>
    <property type="project" value="InterPro"/>
</dbReference>
<dbReference type="Gene3D" id="3.40.50.150">
    <property type="entry name" value="Vaccinia Virus protein VP39"/>
    <property type="match status" value="1"/>
</dbReference>
<gene>
    <name evidence="4" type="ORF">C0V82_10685</name>
</gene>
<dbReference type="PANTHER" id="PTHR44942:SF4">
    <property type="entry name" value="METHYLTRANSFERASE TYPE 11 DOMAIN-CONTAINING PROTEIN"/>
    <property type="match status" value="1"/>
</dbReference>
<dbReference type="RefSeq" id="WP_102112333.1">
    <property type="nucleotide sequence ID" value="NZ_BMGN01000002.1"/>
</dbReference>
<dbReference type="InterPro" id="IPR013216">
    <property type="entry name" value="Methyltransf_11"/>
</dbReference>
<dbReference type="PANTHER" id="PTHR44942">
    <property type="entry name" value="METHYLTRANSF_11 DOMAIN-CONTAINING PROTEIN"/>
    <property type="match status" value="1"/>
</dbReference>
<accession>A0A2K9NC14</accession>
<organism evidence="4 5">
    <name type="scientific">Niveispirillum cyanobacteriorum</name>
    <dbReference type="NCBI Taxonomy" id="1612173"/>
    <lineage>
        <taxon>Bacteria</taxon>
        <taxon>Pseudomonadati</taxon>
        <taxon>Pseudomonadota</taxon>
        <taxon>Alphaproteobacteria</taxon>
        <taxon>Rhodospirillales</taxon>
        <taxon>Azospirillaceae</taxon>
        <taxon>Niveispirillum</taxon>
    </lineage>
</organism>
<dbReference type="CDD" id="cd02440">
    <property type="entry name" value="AdoMet_MTases"/>
    <property type="match status" value="1"/>
</dbReference>
<evidence type="ECO:0000313" key="4">
    <source>
        <dbReference type="EMBL" id="AUN30654.1"/>
    </source>
</evidence>
<dbReference type="Pfam" id="PF08241">
    <property type="entry name" value="Methyltransf_11"/>
    <property type="match status" value="1"/>
</dbReference>
<dbReference type="Proteomes" id="UP000234752">
    <property type="component" value="Chromosome eg_1"/>
</dbReference>